<dbReference type="InterPro" id="IPR036249">
    <property type="entry name" value="Thioredoxin-like_sf"/>
</dbReference>
<proteinExistence type="predicted"/>
<dbReference type="RefSeq" id="WP_145349401.1">
    <property type="nucleotide sequence ID" value="NZ_CP036262.1"/>
</dbReference>
<sequence>MSSPDSNHKGLPPPQQQIADRSPWIFWLVSILTVGGLVFVMLTNSHNPTKHPAVGKPGPDISVMPLIGQAASLEISPTEGSAEPVILLHFWGTWCPPCRQEYAEIAEMASEVTLMSADDFRFVSVSCEPSVGSNSFESLRTATLEFYSQIGIEIPTYCDPYGHTRVAAAKVLGRHGMSFPTTILIDGDGKVTGVWEGYSRNGVNQMREAIESDLAIN</sequence>
<dbReference type="PROSITE" id="PS51352">
    <property type="entry name" value="THIOREDOXIN_2"/>
    <property type="match status" value="1"/>
</dbReference>
<keyword evidence="5" id="KW-1185">Reference proteome</keyword>
<dbReference type="InterPro" id="IPR017937">
    <property type="entry name" value="Thioredoxin_CS"/>
</dbReference>
<gene>
    <name evidence="4" type="primary">resA_1</name>
    <name evidence="4" type="ORF">FF011L_00450</name>
</gene>
<evidence type="ECO:0000313" key="4">
    <source>
        <dbReference type="EMBL" id="QDS91316.1"/>
    </source>
</evidence>
<dbReference type="PANTHER" id="PTHR42852:SF17">
    <property type="entry name" value="THIOREDOXIN-LIKE PROTEIN HI_1115"/>
    <property type="match status" value="1"/>
</dbReference>
<dbReference type="Gene3D" id="3.40.30.10">
    <property type="entry name" value="Glutaredoxin"/>
    <property type="match status" value="1"/>
</dbReference>
<accession>A0A517M8U8</accession>
<dbReference type="Proteomes" id="UP000320672">
    <property type="component" value="Chromosome"/>
</dbReference>
<evidence type="ECO:0000259" key="3">
    <source>
        <dbReference type="PROSITE" id="PS51352"/>
    </source>
</evidence>
<dbReference type="CDD" id="cd02966">
    <property type="entry name" value="TlpA_like_family"/>
    <property type="match status" value="1"/>
</dbReference>
<dbReference type="KEGG" id="rml:FF011L_00450"/>
<dbReference type="SUPFAM" id="SSF52833">
    <property type="entry name" value="Thioredoxin-like"/>
    <property type="match status" value="1"/>
</dbReference>
<evidence type="ECO:0000256" key="2">
    <source>
        <dbReference type="SAM" id="Phobius"/>
    </source>
</evidence>
<organism evidence="4 5">
    <name type="scientific">Roseimaritima multifibrata</name>
    <dbReference type="NCBI Taxonomy" id="1930274"/>
    <lineage>
        <taxon>Bacteria</taxon>
        <taxon>Pseudomonadati</taxon>
        <taxon>Planctomycetota</taxon>
        <taxon>Planctomycetia</taxon>
        <taxon>Pirellulales</taxon>
        <taxon>Pirellulaceae</taxon>
        <taxon>Roseimaritima</taxon>
    </lineage>
</organism>
<feature type="transmembrane region" description="Helical" evidence="2">
    <location>
        <begin position="24"/>
        <end position="42"/>
    </location>
</feature>
<feature type="domain" description="Thioredoxin" evidence="3">
    <location>
        <begin position="52"/>
        <end position="215"/>
    </location>
</feature>
<dbReference type="PANTHER" id="PTHR42852">
    <property type="entry name" value="THIOL:DISULFIDE INTERCHANGE PROTEIN DSBE"/>
    <property type="match status" value="1"/>
</dbReference>
<dbReference type="AlphaFoldDB" id="A0A517M8U8"/>
<dbReference type="GO" id="GO:0016209">
    <property type="term" value="F:antioxidant activity"/>
    <property type="evidence" value="ECO:0007669"/>
    <property type="project" value="InterPro"/>
</dbReference>
<reference evidence="4 5" key="1">
    <citation type="submission" date="2019-02" db="EMBL/GenBank/DDBJ databases">
        <title>Deep-cultivation of Planctomycetes and their phenomic and genomic characterization uncovers novel biology.</title>
        <authorList>
            <person name="Wiegand S."/>
            <person name="Jogler M."/>
            <person name="Boedeker C."/>
            <person name="Pinto D."/>
            <person name="Vollmers J."/>
            <person name="Rivas-Marin E."/>
            <person name="Kohn T."/>
            <person name="Peeters S.H."/>
            <person name="Heuer A."/>
            <person name="Rast P."/>
            <person name="Oberbeckmann S."/>
            <person name="Bunk B."/>
            <person name="Jeske O."/>
            <person name="Meyerdierks A."/>
            <person name="Storesund J.E."/>
            <person name="Kallscheuer N."/>
            <person name="Luecker S."/>
            <person name="Lage O.M."/>
            <person name="Pohl T."/>
            <person name="Merkel B.J."/>
            <person name="Hornburger P."/>
            <person name="Mueller R.-W."/>
            <person name="Bruemmer F."/>
            <person name="Labrenz M."/>
            <person name="Spormann A.M."/>
            <person name="Op den Camp H."/>
            <person name="Overmann J."/>
            <person name="Amann R."/>
            <person name="Jetten M.S.M."/>
            <person name="Mascher T."/>
            <person name="Medema M.H."/>
            <person name="Devos D.P."/>
            <person name="Kaster A.-K."/>
            <person name="Ovreas L."/>
            <person name="Rohde M."/>
            <person name="Galperin M.Y."/>
            <person name="Jogler C."/>
        </authorList>
    </citation>
    <scope>NUCLEOTIDE SEQUENCE [LARGE SCALE GENOMIC DNA]</scope>
    <source>
        <strain evidence="4 5">FF011L</strain>
    </source>
</reference>
<dbReference type="InterPro" id="IPR000866">
    <property type="entry name" value="AhpC/TSA"/>
</dbReference>
<protein>
    <submittedName>
        <fullName evidence="4">Thiol-disulfide oxidoreductase ResA</fullName>
    </submittedName>
</protein>
<dbReference type="PROSITE" id="PS00194">
    <property type="entry name" value="THIOREDOXIN_1"/>
    <property type="match status" value="1"/>
</dbReference>
<evidence type="ECO:0000256" key="1">
    <source>
        <dbReference type="ARBA" id="ARBA00023284"/>
    </source>
</evidence>
<keyword evidence="2" id="KW-1133">Transmembrane helix</keyword>
<name>A0A517M8U8_9BACT</name>
<dbReference type="EMBL" id="CP036262">
    <property type="protein sequence ID" value="QDS91316.1"/>
    <property type="molecule type" value="Genomic_DNA"/>
</dbReference>
<dbReference type="Pfam" id="PF00578">
    <property type="entry name" value="AhpC-TSA"/>
    <property type="match status" value="1"/>
</dbReference>
<keyword evidence="2" id="KW-0472">Membrane</keyword>
<dbReference type="GO" id="GO:0016491">
    <property type="term" value="F:oxidoreductase activity"/>
    <property type="evidence" value="ECO:0007669"/>
    <property type="project" value="InterPro"/>
</dbReference>
<evidence type="ECO:0000313" key="5">
    <source>
        <dbReference type="Proteomes" id="UP000320672"/>
    </source>
</evidence>
<dbReference type="InterPro" id="IPR050553">
    <property type="entry name" value="Thioredoxin_ResA/DsbE_sf"/>
</dbReference>
<dbReference type="OrthoDB" id="288837at2"/>
<dbReference type="InterPro" id="IPR013766">
    <property type="entry name" value="Thioredoxin_domain"/>
</dbReference>
<keyword evidence="2" id="KW-0812">Transmembrane</keyword>
<keyword evidence="1" id="KW-0676">Redox-active center</keyword>